<comment type="caution">
    <text evidence="1">The sequence shown here is derived from an EMBL/GenBank/DDBJ whole genome shotgun (WGS) entry which is preliminary data.</text>
</comment>
<name>A0A8H3BGR2_9AGAM</name>
<reference evidence="1" key="1">
    <citation type="submission" date="2021-01" db="EMBL/GenBank/DDBJ databases">
        <authorList>
            <person name="Kaushik A."/>
        </authorList>
    </citation>
    <scope>NUCLEOTIDE SEQUENCE</scope>
    <source>
        <strain evidence="1">AG2-2IIIB</strain>
    </source>
</reference>
<dbReference type="SUPFAM" id="SSF52047">
    <property type="entry name" value="RNI-like"/>
    <property type="match status" value="1"/>
</dbReference>
<organism evidence="1 2">
    <name type="scientific">Rhizoctonia solani</name>
    <dbReference type="NCBI Taxonomy" id="456999"/>
    <lineage>
        <taxon>Eukaryota</taxon>
        <taxon>Fungi</taxon>
        <taxon>Dikarya</taxon>
        <taxon>Basidiomycota</taxon>
        <taxon>Agaricomycotina</taxon>
        <taxon>Agaricomycetes</taxon>
        <taxon>Cantharellales</taxon>
        <taxon>Ceratobasidiaceae</taxon>
        <taxon>Rhizoctonia</taxon>
    </lineage>
</organism>
<accession>A0A8H3BGR2</accession>
<evidence type="ECO:0000313" key="1">
    <source>
        <dbReference type="EMBL" id="CAE6455910.1"/>
    </source>
</evidence>
<protein>
    <recommendedName>
        <fullName evidence="3">F-box domain-containing protein</fullName>
    </recommendedName>
</protein>
<evidence type="ECO:0008006" key="3">
    <source>
        <dbReference type="Google" id="ProtNLM"/>
    </source>
</evidence>
<dbReference type="Proteomes" id="UP000663843">
    <property type="component" value="Unassembled WGS sequence"/>
</dbReference>
<dbReference type="EMBL" id="CAJMWT010002835">
    <property type="protein sequence ID" value="CAE6455910.1"/>
    <property type="molecule type" value="Genomic_DNA"/>
</dbReference>
<evidence type="ECO:0000313" key="2">
    <source>
        <dbReference type="Proteomes" id="UP000663843"/>
    </source>
</evidence>
<gene>
    <name evidence="1" type="ORF">RDB_LOCUS91542</name>
</gene>
<proteinExistence type="predicted"/>
<sequence>MTEAHKPLSLPVVVEQWKETGSDLAGSLSRYLDSCLLLSKASENAGVDRKDLISHFDSTLQPGALLTMLSEQLAKSREVLSKARNKLASPIYNFPAEILSRIFLYFVEDDSDSPTYVEFTVRTFYHSVHTLLGVCSVWRNVGISMPHLWNLVPVIRDVRFTLSWQATSLSLRRSKTLPLDLAVMIPHVVPERLAARLAKHASRFQTINILAEEPCTIQEIMDPLLKRNVSDSLTELSLCVSDLEQLDRLDNHPYYMFSPRSPTHPLLVELLQSITRFRLFGATLDWSQVTFSTRMVEIRIHSVIIGSDSVLHELIRSLSTAPELQKLELASITSFPEDDLDDILPIVLPKLKSLVLEDLHFNTLTIILRSITPLSHQLSLNLTNASVEKIFSARDPELGRETVPLYDLIDELNHLSIHTLIFANPSQSFDDVDIALLLGEILSPNTLIMNNWTIDKQICKYLTWGVYKPNVRPLVIPKLRNFHLTNVRIADQEALKELVRMRSLQTVLLGGYVNCTSEEPEEPEDWEPLEGEEEIVKWLADHVPTFHLMPGGDYRPPELLSAIWHL</sequence>
<dbReference type="AlphaFoldDB" id="A0A8H3BGR2"/>